<keyword evidence="1" id="KW-0812">Transmembrane</keyword>
<dbReference type="PANTHER" id="PTHR34978">
    <property type="entry name" value="POSSIBLE SENSOR-TRANSDUCER PROTEIN BLAR"/>
    <property type="match status" value="1"/>
</dbReference>
<feature type="transmembrane region" description="Helical" evidence="1">
    <location>
        <begin position="293"/>
        <end position="313"/>
    </location>
</feature>
<dbReference type="AlphaFoldDB" id="A0AA45WSI1"/>
<comment type="caution">
    <text evidence="4">The sequence shown here is derived from an EMBL/GenBank/DDBJ whole genome shotgun (WGS) entry which is preliminary data.</text>
</comment>
<keyword evidence="1" id="KW-0472">Membrane</keyword>
<feature type="domain" description="Peptidase M56" evidence="2">
    <location>
        <begin position="2"/>
        <end position="286"/>
    </location>
</feature>
<dbReference type="PANTHER" id="PTHR34978:SF3">
    <property type="entry name" value="SLR0241 PROTEIN"/>
    <property type="match status" value="1"/>
</dbReference>
<dbReference type="CDD" id="cd07341">
    <property type="entry name" value="M56_BlaR1_MecR1_like"/>
    <property type="match status" value="1"/>
</dbReference>
<reference evidence="4" key="1">
    <citation type="submission" date="2017-05" db="EMBL/GenBank/DDBJ databases">
        <authorList>
            <person name="Varghese N."/>
            <person name="Submissions S."/>
        </authorList>
    </citation>
    <scope>NUCLEOTIDE SEQUENCE</scope>
    <source>
        <strain evidence="4">Su22</strain>
    </source>
</reference>
<keyword evidence="1" id="KW-1133">Transmembrane helix</keyword>
<gene>
    <name evidence="4" type="ORF">SAMN06296020_10155</name>
</gene>
<feature type="transmembrane region" description="Helical" evidence="1">
    <location>
        <begin position="107"/>
        <end position="126"/>
    </location>
</feature>
<dbReference type="EMBL" id="FXUF01000001">
    <property type="protein sequence ID" value="SMP38152.1"/>
    <property type="molecule type" value="Genomic_DNA"/>
</dbReference>
<dbReference type="InterPro" id="IPR032250">
    <property type="entry name" value="DUF4825"/>
</dbReference>
<name>A0AA45WSI1_9CLOT</name>
<evidence type="ECO:0000313" key="5">
    <source>
        <dbReference type="Proteomes" id="UP001158066"/>
    </source>
</evidence>
<accession>A0AA45WSI1</accession>
<evidence type="ECO:0000259" key="3">
    <source>
        <dbReference type="Pfam" id="PF16107"/>
    </source>
</evidence>
<keyword evidence="5" id="KW-1185">Reference proteome</keyword>
<dbReference type="Pfam" id="PF05569">
    <property type="entry name" value="Peptidase_M56"/>
    <property type="match status" value="1"/>
</dbReference>
<feature type="transmembrane region" description="Helical" evidence="1">
    <location>
        <begin position="147"/>
        <end position="166"/>
    </location>
</feature>
<protein>
    <submittedName>
        <fullName evidence="4">Signal transducer regulating beta-lactamase production, contains metallopeptidase domain</fullName>
    </submittedName>
</protein>
<feature type="transmembrane region" description="Helical" evidence="1">
    <location>
        <begin position="200"/>
        <end position="224"/>
    </location>
</feature>
<sequence length="690" mass="77585">MIETIITSSALILILMALRYLLRNKISSQLQYVLWALVAIRLLLPFSLFESPVSIMNAVPNTQGYQLTSTQPSTPANPGTTMPNDLQIIQNIDPAADIKTEAVGLKVIVQVVWLGGVFLCSLFFVVSNKRLSLKLRQSRKQIQMKDIPLAVYTAEGLPSPCLFGFLKPAVYLTPESLLDEHKATYVIAHELTHYRQRDHIWSFVRVLCLCIYWFNPLVWVAAVLSRRDSELACDQGTLRRIGDSRRIEYGRTLIDMMTAPSKPSDLFCCATMMTGGKREMTERIKRIAKQPKTLMVSLVIVLIVGTAAVAGTFGGVRSIALADAVGGNDGISLEPLNQVAFGTLTDGNEDMSFSAVKAEEIIPFLRELRVGRKEISVSREVNRDKSNQVHFTCEGFLQEGTVVDISFNFNANYTAVWVDNGIKPSFSYPVIKPNEVKLFFEQHLESVTQASEIGSAEALWKARTLYVGDNSAVSKLLGLLRLPEGLRHNHFVLHTTGNERGLEWILDRDEAVTYKAREFDLNAGLLFALIDNLEDFYVTVESVSGEGMKHHYDRKWADEMVDYDVRLYAESPEKLQELIDLFGTDDAYVQYSIAKIVKNGEETITYSLENEQLAHAIFMDFIVKSAAWEGVDVATLEECYLIRQKFSNENESHDFYAYLLEDGTAVLQMGQEGRYSVLSQELYSELVESF</sequence>
<feature type="transmembrane region" description="Helical" evidence="1">
    <location>
        <begin position="29"/>
        <end position="49"/>
    </location>
</feature>
<evidence type="ECO:0000313" key="4">
    <source>
        <dbReference type="EMBL" id="SMP38152.1"/>
    </source>
</evidence>
<dbReference type="Pfam" id="PF16107">
    <property type="entry name" value="DUF4825"/>
    <property type="match status" value="1"/>
</dbReference>
<dbReference type="Proteomes" id="UP001158066">
    <property type="component" value="Unassembled WGS sequence"/>
</dbReference>
<organism evidence="4 5">
    <name type="scientific">Anoxynatronum buryatiense</name>
    <dbReference type="NCBI Taxonomy" id="489973"/>
    <lineage>
        <taxon>Bacteria</taxon>
        <taxon>Bacillati</taxon>
        <taxon>Bacillota</taxon>
        <taxon>Clostridia</taxon>
        <taxon>Eubacteriales</taxon>
        <taxon>Clostridiaceae</taxon>
        <taxon>Anoxynatronum</taxon>
    </lineage>
</organism>
<feature type="domain" description="DUF4825" evidence="3">
    <location>
        <begin position="459"/>
        <end position="542"/>
    </location>
</feature>
<evidence type="ECO:0000256" key="1">
    <source>
        <dbReference type="SAM" id="Phobius"/>
    </source>
</evidence>
<evidence type="ECO:0000259" key="2">
    <source>
        <dbReference type="Pfam" id="PF05569"/>
    </source>
</evidence>
<feature type="transmembrane region" description="Helical" evidence="1">
    <location>
        <begin position="6"/>
        <end position="22"/>
    </location>
</feature>
<proteinExistence type="predicted"/>
<dbReference type="RefSeq" id="WP_283407423.1">
    <property type="nucleotide sequence ID" value="NZ_FXUF01000001.1"/>
</dbReference>
<dbReference type="InterPro" id="IPR008756">
    <property type="entry name" value="Peptidase_M56"/>
</dbReference>
<dbReference type="InterPro" id="IPR052173">
    <property type="entry name" value="Beta-lactam_resp_regulator"/>
</dbReference>